<proteinExistence type="predicted"/>
<dbReference type="AlphaFoldDB" id="A0A066RKW3"/>
<organism evidence="2 3">
    <name type="scientific">Photobacterium galatheae</name>
    <dbReference type="NCBI Taxonomy" id="1654360"/>
    <lineage>
        <taxon>Bacteria</taxon>
        <taxon>Pseudomonadati</taxon>
        <taxon>Pseudomonadota</taxon>
        <taxon>Gammaproteobacteria</taxon>
        <taxon>Vibrionales</taxon>
        <taxon>Vibrionaceae</taxon>
        <taxon>Photobacterium</taxon>
    </lineage>
</organism>
<dbReference type="Proteomes" id="UP000027192">
    <property type="component" value="Unassembled WGS sequence"/>
</dbReference>
<keyword evidence="1" id="KW-0472">Membrane</keyword>
<gene>
    <name evidence="2" type="ORF">EA58_14655</name>
</gene>
<dbReference type="EMBL" id="JMIB01000027">
    <property type="protein sequence ID" value="KDM90989.1"/>
    <property type="molecule type" value="Genomic_DNA"/>
</dbReference>
<evidence type="ECO:0000313" key="2">
    <source>
        <dbReference type="EMBL" id="KDM90989.1"/>
    </source>
</evidence>
<keyword evidence="1" id="KW-1133">Transmembrane helix</keyword>
<sequence>MRIYGVTMKEPDLPELDIPSANLLPLNKTKIAMLNITLLLPFIVCLSFLWLVEEDHYRIEKSQSEYIGEKITIKGPKAYISGLEHCNDLPEHLAFNTKCIQHPKAQFEVTELTNSCHNCLDAERLTKPRRLAYQEDLTFTVIDSFTAQTTSFFMNLFNGTHNFLLLKDEHGRVVEMSEVRYELFKEAVGQLSREEAAIKSAYEMQQAQGKVMKTFCFIDVGIGSHELMERAKKMRKDFGLKELIELSPYQHCPPNRSDGFILYADDFNAYLTFQYYLMEWGVSGRWID</sequence>
<feature type="transmembrane region" description="Helical" evidence="1">
    <location>
        <begin position="31"/>
        <end position="52"/>
    </location>
</feature>
<accession>A0A066RKW3</accession>
<keyword evidence="1" id="KW-0812">Transmembrane</keyword>
<comment type="caution">
    <text evidence="2">The sequence shown here is derived from an EMBL/GenBank/DDBJ whole genome shotgun (WGS) entry which is preliminary data.</text>
</comment>
<name>A0A066RKW3_9GAMM</name>
<protein>
    <submittedName>
        <fullName evidence="2">Uncharacterized protein</fullName>
    </submittedName>
</protein>
<evidence type="ECO:0000313" key="3">
    <source>
        <dbReference type="Proteomes" id="UP000027192"/>
    </source>
</evidence>
<evidence type="ECO:0000256" key="1">
    <source>
        <dbReference type="SAM" id="Phobius"/>
    </source>
</evidence>
<keyword evidence="3" id="KW-1185">Reference proteome</keyword>
<reference evidence="2 3" key="1">
    <citation type="submission" date="2014-04" db="EMBL/GenBank/DDBJ databases">
        <title>Draft genome sequence of Photobacterium halotolerans S2753: a solonamide, ngercheumicin and holomycin producer.</title>
        <authorList>
            <person name="Machado H.R."/>
            <person name="Gram L."/>
        </authorList>
    </citation>
    <scope>NUCLEOTIDE SEQUENCE [LARGE SCALE GENOMIC DNA]</scope>
    <source>
        <strain evidence="2 3">S2753</strain>
    </source>
</reference>